<proteinExistence type="predicted"/>
<dbReference type="PATRIC" id="fig|391037.6.peg.2139"/>
<organism evidence="2">
    <name type="scientific">Salinispora arenicola (strain CNS-205)</name>
    <dbReference type="NCBI Taxonomy" id="391037"/>
    <lineage>
        <taxon>Bacteria</taxon>
        <taxon>Bacillati</taxon>
        <taxon>Actinomycetota</taxon>
        <taxon>Actinomycetes</taxon>
        <taxon>Micromonosporales</taxon>
        <taxon>Micromonosporaceae</taxon>
        <taxon>Salinispora</taxon>
    </lineage>
</organism>
<evidence type="ECO:0000313" key="2">
    <source>
        <dbReference type="EMBL" id="ABV97981.1"/>
    </source>
</evidence>
<dbReference type="Gene3D" id="3.40.50.720">
    <property type="entry name" value="NAD(P)-binding Rossmann-like Domain"/>
    <property type="match status" value="1"/>
</dbReference>
<evidence type="ECO:0000259" key="1">
    <source>
        <dbReference type="Pfam" id="PF01370"/>
    </source>
</evidence>
<dbReference type="InterPro" id="IPR001509">
    <property type="entry name" value="Epimerase_deHydtase"/>
</dbReference>
<name>A8M0H1_SALAI</name>
<protein>
    <submittedName>
        <fullName evidence="2">NAD-dependent epimerase/dehydratase</fullName>
    </submittedName>
</protein>
<reference evidence="2" key="1">
    <citation type="submission" date="2007-10" db="EMBL/GenBank/DDBJ databases">
        <title>Complete sequence of Salinispora arenicola CNS-205.</title>
        <authorList>
            <consortium name="US DOE Joint Genome Institute"/>
            <person name="Copeland A."/>
            <person name="Lucas S."/>
            <person name="Lapidus A."/>
            <person name="Barry K."/>
            <person name="Glavina del Rio T."/>
            <person name="Dalin E."/>
            <person name="Tice H."/>
            <person name="Pitluck S."/>
            <person name="Foster B."/>
            <person name="Schmutz J."/>
            <person name="Larimer F."/>
            <person name="Land M."/>
            <person name="Hauser L."/>
            <person name="Kyrpides N."/>
            <person name="Ivanova N."/>
            <person name="Jensen P.R."/>
            <person name="Moore B.S."/>
            <person name="Penn K."/>
            <person name="Jenkins C."/>
            <person name="Udwary D."/>
            <person name="Xiang L."/>
            <person name="Gontang E."/>
            <person name="Richardson P."/>
        </authorList>
    </citation>
    <scope>NUCLEOTIDE SEQUENCE [LARGE SCALE GENOMIC DNA]</scope>
    <source>
        <strain evidence="2">CNS-205</strain>
    </source>
</reference>
<dbReference type="Pfam" id="PF01370">
    <property type="entry name" value="Epimerase"/>
    <property type="match status" value="1"/>
</dbReference>
<feature type="domain" description="NAD-dependent epimerase/dehydratase" evidence="1">
    <location>
        <begin position="6"/>
        <end position="242"/>
    </location>
</feature>
<gene>
    <name evidence="2" type="ordered locus">Sare_2116</name>
</gene>
<dbReference type="SUPFAM" id="SSF51735">
    <property type="entry name" value="NAD(P)-binding Rossmann-fold domains"/>
    <property type="match status" value="1"/>
</dbReference>
<dbReference type="eggNOG" id="COG0451">
    <property type="taxonomic scope" value="Bacteria"/>
</dbReference>
<sequence>MSSSRVVVTGGCGFIGSHLVDQLVRRGDDVVTFDGVAPSTGERRPGTTARHIVGDVRDPSGLAQAIQPGVDVVYHMAAVVGVDQYLARPLDVIDINLNGTRNVLELAARAGARVIVASTSEVFGKNPAVPWKEDGDRVLGPTTADRWAYSSSKALAEHLTFAFARQHSLAATVVRYFNVYGPRQRPAYVVSRSIHRALNGLAPVVYDQGRQSRCFTYVADAVDGTMLAAAAPSAVGEAFNLGSMRESMISEVVELVAKLAGGTSTTSVDTAARLGAAYQDLPRRVPDNTKARTTLGWDCATLLEDGLARTIEWARANAWWLARADTGAA</sequence>
<dbReference type="InterPro" id="IPR050177">
    <property type="entry name" value="Lipid_A_modif_metabolic_enz"/>
</dbReference>
<dbReference type="HOGENOM" id="CLU_007383_4_0_11"/>
<dbReference type="PANTHER" id="PTHR43245:SF13">
    <property type="entry name" value="UDP-D-APIOSE_UDP-D-XYLOSE SYNTHASE 2"/>
    <property type="match status" value="1"/>
</dbReference>
<dbReference type="EMBL" id="CP000850">
    <property type="protein sequence ID" value="ABV97981.1"/>
    <property type="molecule type" value="Genomic_DNA"/>
</dbReference>
<dbReference type="PANTHER" id="PTHR43245">
    <property type="entry name" value="BIFUNCTIONAL POLYMYXIN RESISTANCE PROTEIN ARNA"/>
    <property type="match status" value="1"/>
</dbReference>
<accession>A8M0H1</accession>
<dbReference type="STRING" id="391037.Sare_2116"/>
<dbReference type="AlphaFoldDB" id="A8M0H1"/>
<dbReference type="OrthoDB" id="9801785at2"/>
<dbReference type="KEGG" id="saq:Sare_2116"/>
<dbReference type="InterPro" id="IPR036291">
    <property type="entry name" value="NAD(P)-bd_dom_sf"/>
</dbReference>